<accession>A0A5S4HC81</accession>
<dbReference type="InterPro" id="IPR036663">
    <property type="entry name" value="Fumarylacetoacetase_C_sf"/>
</dbReference>
<dbReference type="Proteomes" id="UP000305238">
    <property type="component" value="Unassembled WGS sequence"/>
</dbReference>
<dbReference type="AlphaFoldDB" id="A0A5S4HC81"/>
<name>A0A5S4HC81_9ACTN</name>
<dbReference type="GO" id="GO:0046872">
    <property type="term" value="F:metal ion binding"/>
    <property type="evidence" value="ECO:0007669"/>
    <property type="project" value="UniProtKB-KW"/>
</dbReference>
<keyword evidence="1" id="KW-0479">Metal-binding</keyword>
<proteinExistence type="predicted"/>
<dbReference type="InterPro" id="IPR011234">
    <property type="entry name" value="Fumarylacetoacetase-like_C"/>
</dbReference>
<dbReference type="Gene3D" id="3.90.850.10">
    <property type="entry name" value="Fumarylacetoacetase-like, C-terminal domain"/>
    <property type="match status" value="1"/>
</dbReference>
<dbReference type="Pfam" id="PF01557">
    <property type="entry name" value="FAA_hydrolase"/>
    <property type="match status" value="1"/>
</dbReference>
<organism evidence="3 4">
    <name type="scientific">Actinomadura geliboluensis</name>
    <dbReference type="NCBI Taxonomy" id="882440"/>
    <lineage>
        <taxon>Bacteria</taxon>
        <taxon>Bacillati</taxon>
        <taxon>Actinomycetota</taxon>
        <taxon>Actinomycetes</taxon>
        <taxon>Streptosporangiales</taxon>
        <taxon>Thermomonosporaceae</taxon>
        <taxon>Actinomadura</taxon>
    </lineage>
</organism>
<reference evidence="3 4" key="1">
    <citation type="submission" date="2019-05" db="EMBL/GenBank/DDBJ databases">
        <title>Draft genome sequence of Actinomadura geliboluensis A8036.</title>
        <authorList>
            <person name="Saricaoglu S."/>
            <person name="Isik K."/>
        </authorList>
    </citation>
    <scope>NUCLEOTIDE SEQUENCE [LARGE SCALE GENOMIC DNA]</scope>
    <source>
        <strain evidence="3 4">A8036</strain>
    </source>
</reference>
<dbReference type="GO" id="GO:0018773">
    <property type="term" value="F:acetylpyruvate hydrolase activity"/>
    <property type="evidence" value="ECO:0007669"/>
    <property type="project" value="TreeGrafter"/>
</dbReference>
<feature type="domain" description="Fumarylacetoacetase-like C-terminal" evidence="2">
    <location>
        <begin position="82"/>
        <end position="290"/>
    </location>
</feature>
<keyword evidence="3" id="KW-0378">Hydrolase</keyword>
<sequence length="298" mass="31499">MRLAIFDDWRLGAVGTDHASITDVTDALPEPHSGEPFGAGWWVRLCRDFAQIGPRLAAAARGGTARPLHEVRLRAPVLNPGKIVACASNYTAHIAEMRESVMPRETSGTGAWLLDFDVFLKAPSSISGPDDPVLLPEAPLAAGREIHHESELSLVIGPGGKDIPEETALSHVLGYLIGLDLTERGTGDRSRRKSYETFTPLGPWLTTAEEAGAPDAFDIELRIGTVVRQKVSTADMITPVARIIAHASRLMRLEPGDVIMTGAPPGVGPIAAGDVIDVAISGLGAMSLPVRKTGSSGS</sequence>
<gene>
    <name evidence="3" type="ORF">ETD96_00535</name>
</gene>
<protein>
    <submittedName>
        <fullName evidence="3">Fumarylacetoacetate hydrolase family protein</fullName>
    </submittedName>
</protein>
<keyword evidence="4" id="KW-1185">Reference proteome</keyword>
<dbReference type="SUPFAM" id="SSF56529">
    <property type="entry name" value="FAH"/>
    <property type="match status" value="1"/>
</dbReference>
<dbReference type="PANTHER" id="PTHR11820:SF7">
    <property type="entry name" value="ACYLPYRUVASE FAHD1, MITOCHONDRIAL"/>
    <property type="match status" value="1"/>
</dbReference>
<dbReference type="RefSeq" id="WP_138632233.1">
    <property type="nucleotide sequence ID" value="NZ_JASWDG010000005.1"/>
</dbReference>
<evidence type="ECO:0000313" key="4">
    <source>
        <dbReference type="Proteomes" id="UP000305238"/>
    </source>
</evidence>
<dbReference type="PANTHER" id="PTHR11820">
    <property type="entry name" value="ACYLPYRUVASE"/>
    <property type="match status" value="1"/>
</dbReference>
<evidence type="ECO:0000256" key="1">
    <source>
        <dbReference type="ARBA" id="ARBA00022723"/>
    </source>
</evidence>
<dbReference type="EMBL" id="VCKZ01000002">
    <property type="protein sequence ID" value="TMR42361.1"/>
    <property type="molecule type" value="Genomic_DNA"/>
</dbReference>
<evidence type="ECO:0000259" key="2">
    <source>
        <dbReference type="Pfam" id="PF01557"/>
    </source>
</evidence>
<dbReference type="OrthoDB" id="9805307at2"/>
<evidence type="ECO:0000313" key="3">
    <source>
        <dbReference type="EMBL" id="TMR42361.1"/>
    </source>
</evidence>
<comment type="caution">
    <text evidence="3">The sequence shown here is derived from an EMBL/GenBank/DDBJ whole genome shotgun (WGS) entry which is preliminary data.</text>
</comment>